<dbReference type="AlphaFoldDB" id="A0A1R3L1N8"/>
<evidence type="ECO:0000313" key="2">
    <source>
        <dbReference type="Proteomes" id="UP000187203"/>
    </source>
</evidence>
<reference evidence="2" key="1">
    <citation type="submission" date="2013-09" db="EMBL/GenBank/DDBJ databases">
        <title>Corchorus olitorius genome sequencing.</title>
        <authorList>
            <person name="Alam M."/>
            <person name="Haque M.S."/>
            <person name="Islam M.S."/>
            <person name="Emdad E.M."/>
            <person name="Islam M.M."/>
            <person name="Ahmed B."/>
            <person name="Halim A."/>
            <person name="Hossen Q.M.M."/>
            <person name="Hossain M.Z."/>
            <person name="Ahmed R."/>
            <person name="Khan M.M."/>
            <person name="Islam R."/>
            <person name="Rashid M.M."/>
            <person name="Khan S.A."/>
            <person name="Rahman M.S."/>
            <person name="Alam M."/>
            <person name="Yahiya A.S."/>
            <person name="Khan M.S."/>
            <person name="Azam M.S."/>
            <person name="Haque T."/>
            <person name="Lashkar M.Z.H."/>
            <person name="Akhand A.I."/>
            <person name="Morshed G."/>
            <person name="Roy S."/>
            <person name="Uddin K.S."/>
            <person name="Rabeya T."/>
            <person name="Hossain A.S."/>
            <person name="Chowdhury A."/>
            <person name="Snigdha A.R."/>
            <person name="Mortoza M.S."/>
            <person name="Matin S.A."/>
            <person name="Hoque S.M.E."/>
            <person name="Islam M.K."/>
            <person name="Roy D.K."/>
            <person name="Haider R."/>
            <person name="Moosa M.M."/>
            <person name="Elias S.M."/>
            <person name="Hasan A.M."/>
            <person name="Jahan S."/>
            <person name="Shafiuddin M."/>
            <person name="Mahmood N."/>
            <person name="Shommy N.S."/>
        </authorList>
    </citation>
    <scope>NUCLEOTIDE SEQUENCE [LARGE SCALE GENOMIC DNA]</scope>
    <source>
        <strain evidence="2">cv. O-4</strain>
    </source>
</reference>
<protein>
    <submittedName>
        <fullName evidence="1">Uncharacterized protein</fullName>
    </submittedName>
</protein>
<evidence type="ECO:0000313" key="1">
    <source>
        <dbReference type="EMBL" id="OMP13209.1"/>
    </source>
</evidence>
<gene>
    <name evidence="1" type="ORF">COLO4_02084</name>
</gene>
<dbReference type="EMBL" id="AWUE01004868">
    <property type="protein sequence ID" value="OMP13209.1"/>
    <property type="molecule type" value="Genomic_DNA"/>
</dbReference>
<keyword evidence="2" id="KW-1185">Reference proteome</keyword>
<proteinExistence type="predicted"/>
<name>A0A1R3L1N8_9ROSI</name>
<organism evidence="1 2">
    <name type="scientific">Corchorus olitorius</name>
    <dbReference type="NCBI Taxonomy" id="93759"/>
    <lineage>
        <taxon>Eukaryota</taxon>
        <taxon>Viridiplantae</taxon>
        <taxon>Streptophyta</taxon>
        <taxon>Embryophyta</taxon>
        <taxon>Tracheophyta</taxon>
        <taxon>Spermatophyta</taxon>
        <taxon>Magnoliopsida</taxon>
        <taxon>eudicotyledons</taxon>
        <taxon>Gunneridae</taxon>
        <taxon>Pentapetalae</taxon>
        <taxon>rosids</taxon>
        <taxon>malvids</taxon>
        <taxon>Malvales</taxon>
        <taxon>Malvaceae</taxon>
        <taxon>Grewioideae</taxon>
        <taxon>Apeibeae</taxon>
        <taxon>Corchorus</taxon>
    </lineage>
</organism>
<dbReference type="Proteomes" id="UP000187203">
    <property type="component" value="Unassembled WGS sequence"/>
</dbReference>
<comment type="caution">
    <text evidence="1">The sequence shown here is derived from an EMBL/GenBank/DDBJ whole genome shotgun (WGS) entry which is preliminary data.</text>
</comment>
<sequence length="316" mass="35590">MCIQAKRFARRPVLRRPWQDHISEGAYAGGGYARRIHMFCPAIVPAVPRRQASHHAMLGPLAPGHAVIEAPACDGLVARERMAVAGFFVRHQVTEGRGRMQPAEYLRHFTHGDLQPCAACAQLLREIVQAFLDKEIVLRCGVRLRPKARLDDVQTQDFSPAGGIDQRGVIVHPQVALEPDDGVGHKARHIREHRPQKLQRRGQCGHECLVVEARVDLEVDGVPTLGQAFGERERISPDIHVRIVLAGEQQRRGQPVLADVEQRLAIRCFIRMVNTGRTSAAWIGRKFGRRWPASRRCRRLRCARQRTSARRHSPAD</sequence>
<accession>A0A1R3L1N8</accession>